<organism evidence="4 5">
    <name type="scientific">Thermosulfuriphilus ammonigenes</name>
    <dbReference type="NCBI Taxonomy" id="1936021"/>
    <lineage>
        <taxon>Bacteria</taxon>
        <taxon>Pseudomonadati</taxon>
        <taxon>Thermodesulfobacteriota</taxon>
        <taxon>Thermodesulfobacteria</taxon>
        <taxon>Thermodesulfobacteriales</taxon>
        <taxon>Thermodesulfobacteriaceae</taxon>
        <taxon>Thermosulfuriphilus</taxon>
    </lineage>
</organism>
<name>A0A6G7PVC7_9BACT</name>
<gene>
    <name evidence="4" type="ORF">G4V39_04815</name>
</gene>
<accession>A0A6G7PVC7</accession>
<evidence type="ECO:0000256" key="3">
    <source>
        <dbReference type="ARBA" id="ARBA00022840"/>
    </source>
</evidence>
<dbReference type="InterPro" id="IPR003439">
    <property type="entry name" value="ABC_transporter-like_ATP-bd"/>
</dbReference>
<dbReference type="PROSITE" id="PS50893">
    <property type="entry name" value="ABC_TRANSPORTER_2"/>
    <property type="match status" value="1"/>
</dbReference>
<keyword evidence="3 4" id="KW-0067">ATP-binding</keyword>
<dbReference type="PROSITE" id="PS00211">
    <property type="entry name" value="ABC_TRANSPORTER_1"/>
    <property type="match status" value="1"/>
</dbReference>
<dbReference type="KEGG" id="tav:G4V39_04815"/>
<sequence>MVRARLKKNLGDFQLEVDIRLDPMTYHVMLGPSGSGKSLTLRLLAGFVTPDKGTVESPKENRIVYLPQNLGLFPHLSVYENLTFSYLARGQRPPQSFLDELIRTLGLNGLLDRLPRDLSGGQAQRVALGRALMAGPRVLLLDEPLSSLDFHLRLELIRLLKELKERFQLTILHVTHDPIEAHLLAEKIFVIEEGRLIYQGDWGGFLRCRKMSPFVSLVAAFFRELDLIQD</sequence>
<proteinExistence type="predicted"/>
<evidence type="ECO:0000256" key="1">
    <source>
        <dbReference type="ARBA" id="ARBA00022448"/>
    </source>
</evidence>
<dbReference type="GO" id="GO:0016887">
    <property type="term" value="F:ATP hydrolysis activity"/>
    <property type="evidence" value="ECO:0007669"/>
    <property type="project" value="InterPro"/>
</dbReference>
<dbReference type="GO" id="GO:0005524">
    <property type="term" value="F:ATP binding"/>
    <property type="evidence" value="ECO:0007669"/>
    <property type="project" value="UniProtKB-KW"/>
</dbReference>
<keyword evidence="5" id="KW-1185">Reference proteome</keyword>
<dbReference type="InterPro" id="IPR017871">
    <property type="entry name" value="ABC_transporter-like_CS"/>
</dbReference>
<dbReference type="Pfam" id="PF00005">
    <property type="entry name" value="ABC_tran"/>
    <property type="match status" value="1"/>
</dbReference>
<dbReference type="PANTHER" id="PTHR42781">
    <property type="entry name" value="SPERMIDINE/PUTRESCINE IMPORT ATP-BINDING PROTEIN POTA"/>
    <property type="match status" value="1"/>
</dbReference>
<keyword evidence="2" id="KW-0547">Nucleotide-binding</keyword>
<dbReference type="RefSeq" id="WP_166031853.1">
    <property type="nucleotide sequence ID" value="NZ_CP048877.1"/>
</dbReference>
<dbReference type="InterPro" id="IPR027417">
    <property type="entry name" value="P-loop_NTPase"/>
</dbReference>
<dbReference type="PANTHER" id="PTHR42781:SF4">
    <property type="entry name" value="SPERMIDINE_PUTRESCINE IMPORT ATP-BINDING PROTEIN POTA"/>
    <property type="match status" value="1"/>
</dbReference>
<dbReference type="SMART" id="SM00382">
    <property type="entry name" value="AAA"/>
    <property type="match status" value="1"/>
</dbReference>
<evidence type="ECO:0000256" key="2">
    <source>
        <dbReference type="ARBA" id="ARBA00022741"/>
    </source>
</evidence>
<evidence type="ECO:0000313" key="4">
    <source>
        <dbReference type="EMBL" id="QIJ71635.1"/>
    </source>
</evidence>
<dbReference type="Proteomes" id="UP000502179">
    <property type="component" value="Chromosome"/>
</dbReference>
<dbReference type="EMBL" id="CP048877">
    <property type="protein sequence ID" value="QIJ71635.1"/>
    <property type="molecule type" value="Genomic_DNA"/>
</dbReference>
<dbReference type="Gene3D" id="3.40.50.300">
    <property type="entry name" value="P-loop containing nucleotide triphosphate hydrolases"/>
    <property type="match status" value="1"/>
</dbReference>
<protein>
    <submittedName>
        <fullName evidence="4">ATP-binding cassette domain-containing protein</fullName>
    </submittedName>
</protein>
<evidence type="ECO:0000313" key="5">
    <source>
        <dbReference type="Proteomes" id="UP000502179"/>
    </source>
</evidence>
<dbReference type="InterPro" id="IPR050093">
    <property type="entry name" value="ABC_SmlMolc_Importer"/>
</dbReference>
<dbReference type="SUPFAM" id="SSF52540">
    <property type="entry name" value="P-loop containing nucleoside triphosphate hydrolases"/>
    <property type="match status" value="1"/>
</dbReference>
<reference evidence="4 5" key="1">
    <citation type="submission" date="2020-02" db="EMBL/GenBank/DDBJ databases">
        <title>Genome analysis of Thermosulfuriphilus ammonigenes ST65T, an anaerobic thermophilic chemolithoautotrophic bacterium isolated from a deep-sea hydrothermal vent.</title>
        <authorList>
            <person name="Slobodkina G."/>
            <person name="Allioux M."/>
            <person name="Merkel A."/>
            <person name="Alain K."/>
            <person name="Jebbar M."/>
            <person name="Slobodkin A."/>
        </authorList>
    </citation>
    <scope>NUCLEOTIDE SEQUENCE [LARGE SCALE GENOMIC DNA]</scope>
    <source>
        <strain evidence="4 5">ST65</strain>
    </source>
</reference>
<keyword evidence="1" id="KW-0813">Transport</keyword>
<dbReference type="InterPro" id="IPR003593">
    <property type="entry name" value="AAA+_ATPase"/>
</dbReference>
<dbReference type="AlphaFoldDB" id="A0A6G7PVC7"/>